<dbReference type="RefSeq" id="WP_093327973.1">
    <property type="nucleotide sequence ID" value="NZ_AP027363.1"/>
</dbReference>
<organism evidence="1 2">
    <name type="scientific">Thalassotalea agarivorans</name>
    <name type="common">Thalassomonas agarivorans</name>
    <dbReference type="NCBI Taxonomy" id="349064"/>
    <lineage>
        <taxon>Bacteria</taxon>
        <taxon>Pseudomonadati</taxon>
        <taxon>Pseudomonadota</taxon>
        <taxon>Gammaproteobacteria</taxon>
        <taxon>Alteromonadales</taxon>
        <taxon>Colwelliaceae</taxon>
        <taxon>Thalassotalea</taxon>
    </lineage>
</organism>
<dbReference type="InterPro" id="IPR007922">
    <property type="entry name" value="DciA-like"/>
</dbReference>
<name>A0A1I0AYI4_THASX</name>
<dbReference type="AlphaFoldDB" id="A0A1I0AYI4"/>
<evidence type="ECO:0008006" key="3">
    <source>
        <dbReference type="Google" id="ProtNLM"/>
    </source>
</evidence>
<accession>A0A1I0AYI4</accession>
<dbReference type="Proteomes" id="UP000199308">
    <property type="component" value="Unassembled WGS sequence"/>
</dbReference>
<dbReference type="OrthoDB" id="5767011at2"/>
<dbReference type="STRING" id="349064.SAMN05660429_00867"/>
<gene>
    <name evidence="1" type="ORF">SAMN05660429_00867</name>
</gene>
<sequence length="158" mass="17304">MAPKQKQPVDMSSLLSSSQGTLAQIAKKTNYLKSVSSIVASLCPDIPLDAWRIGNFHDKTLIIEVKSAVWSQRFQFEKNNIKHALTEKTAGTFTNIDIKVAPNFNHSPASSVAQTAEKTQFISKEAGEQIREVAKSAPPSLQQKLEKLAALANKKQGK</sequence>
<dbReference type="EMBL" id="FOHK01000003">
    <property type="protein sequence ID" value="SES99597.1"/>
    <property type="molecule type" value="Genomic_DNA"/>
</dbReference>
<reference evidence="1 2" key="1">
    <citation type="submission" date="2016-10" db="EMBL/GenBank/DDBJ databases">
        <authorList>
            <person name="de Groot N.N."/>
        </authorList>
    </citation>
    <scope>NUCLEOTIDE SEQUENCE [LARGE SCALE GENOMIC DNA]</scope>
    <source>
        <strain evidence="1 2">DSM 19706</strain>
    </source>
</reference>
<protein>
    <recommendedName>
        <fullName evidence="3">DUF721 domain-containing protein</fullName>
    </recommendedName>
</protein>
<proteinExistence type="predicted"/>
<evidence type="ECO:0000313" key="2">
    <source>
        <dbReference type="Proteomes" id="UP000199308"/>
    </source>
</evidence>
<keyword evidence="2" id="KW-1185">Reference proteome</keyword>
<dbReference type="Pfam" id="PF05258">
    <property type="entry name" value="DciA"/>
    <property type="match status" value="1"/>
</dbReference>
<evidence type="ECO:0000313" key="1">
    <source>
        <dbReference type="EMBL" id="SES99597.1"/>
    </source>
</evidence>